<dbReference type="AlphaFoldDB" id="A0A1Q8QDA6"/>
<dbReference type="InterPro" id="IPR049945">
    <property type="entry name" value="AAA_22"/>
</dbReference>
<dbReference type="SMART" id="SM00382">
    <property type="entry name" value="AAA"/>
    <property type="match status" value="1"/>
</dbReference>
<name>A0A1Q8QDA6_9FIRM</name>
<comment type="caution">
    <text evidence="2">The sequence shown here is derived from an EMBL/GenBank/DDBJ whole genome shotgun (WGS) entry which is preliminary data.</text>
</comment>
<organism evidence="2 3">
    <name type="scientific">Desulfosporosinus metallidurans</name>
    <dbReference type="NCBI Taxonomy" id="1888891"/>
    <lineage>
        <taxon>Bacteria</taxon>
        <taxon>Bacillati</taxon>
        <taxon>Bacillota</taxon>
        <taxon>Clostridia</taxon>
        <taxon>Eubacteriales</taxon>
        <taxon>Desulfitobacteriaceae</taxon>
        <taxon>Desulfosporosinus</taxon>
    </lineage>
</organism>
<reference evidence="2 3" key="1">
    <citation type="submission" date="2016-09" db="EMBL/GenBank/DDBJ databases">
        <title>Complete genome of Desulfosporosinus sp. OL.</title>
        <authorList>
            <person name="Mardanov A."/>
            <person name="Beletsky A."/>
            <person name="Panova A."/>
            <person name="Karnachuk O."/>
            <person name="Ravin N."/>
        </authorList>
    </citation>
    <scope>NUCLEOTIDE SEQUENCE [LARGE SCALE GENOMIC DNA]</scope>
    <source>
        <strain evidence="2 3">OL</strain>
    </source>
</reference>
<dbReference type="PANTHER" id="PTHR35894">
    <property type="entry name" value="GENERAL SECRETION PATHWAY PROTEIN A-RELATED"/>
    <property type="match status" value="1"/>
</dbReference>
<evidence type="ECO:0000259" key="1">
    <source>
        <dbReference type="SMART" id="SM00382"/>
    </source>
</evidence>
<dbReference type="InterPro" id="IPR052026">
    <property type="entry name" value="ExeA_AAA_ATPase_DNA-bind"/>
</dbReference>
<proteinExistence type="predicted"/>
<dbReference type="PANTHER" id="PTHR35894:SF1">
    <property type="entry name" value="PHOSPHORIBULOKINASE _ URIDINE KINASE FAMILY"/>
    <property type="match status" value="1"/>
</dbReference>
<dbReference type="STRING" id="1888891.DSOL_5341"/>
<dbReference type="Pfam" id="PF13401">
    <property type="entry name" value="AAA_22"/>
    <property type="match status" value="1"/>
</dbReference>
<dbReference type="InterPro" id="IPR027417">
    <property type="entry name" value="P-loop_NTPase"/>
</dbReference>
<dbReference type="EMBL" id="MLBF01000122">
    <property type="protein sequence ID" value="OLN25327.1"/>
    <property type="molecule type" value="Genomic_DNA"/>
</dbReference>
<dbReference type="InterPro" id="IPR003593">
    <property type="entry name" value="AAA+_ATPase"/>
</dbReference>
<dbReference type="SUPFAM" id="SSF52540">
    <property type="entry name" value="P-loop containing nucleoside triphosphate hydrolases"/>
    <property type="match status" value="1"/>
</dbReference>
<dbReference type="RefSeq" id="WP_075367553.1">
    <property type="nucleotide sequence ID" value="NZ_MLBF01000122.1"/>
</dbReference>
<dbReference type="GO" id="GO:0016887">
    <property type="term" value="F:ATP hydrolysis activity"/>
    <property type="evidence" value="ECO:0007669"/>
    <property type="project" value="InterPro"/>
</dbReference>
<gene>
    <name evidence="2" type="ORF">DSOL_5341</name>
</gene>
<protein>
    <submittedName>
        <fullName evidence="2">General secretion pathway protein A</fullName>
    </submittedName>
</protein>
<evidence type="ECO:0000313" key="2">
    <source>
        <dbReference type="EMBL" id="OLN25327.1"/>
    </source>
</evidence>
<dbReference type="OrthoDB" id="9815896at2"/>
<dbReference type="Proteomes" id="UP000186102">
    <property type="component" value="Unassembled WGS sequence"/>
</dbReference>
<sequence>MTNLPGSTQIIPFSRSPQGDMFFGAGAYAEALARLQLMVTNSCLGVLTGEVGSGKSTLIRRLVQELDPVRYQVIYLSQAGMKPRDFYGDLLRGLGEEPNFYLSKSKLLLEQVLNYRALQRDKSLVVIIDEAHDISPSMLLELRFALNHQMDSASLLSLILVGQPELRRILRMNKYEAIAQRIHLQYHLSGLTAQESATYIRHQMKQAGLTTPIFADSALSLIHSETKGIPRLINTICTHALYEAKRNGSEVVEDAQIGRILTDAERQRGTAM</sequence>
<dbReference type="Gene3D" id="3.40.50.300">
    <property type="entry name" value="P-loop containing nucleotide triphosphate hydrolases"/>
    <property type="match status" value="1"/>
</dbReference>
<evidence type="ECO:0000313" key="3">
    <source>
        <dbReference type="Proteomes" id="UP000186102"/>
    </source>
</evidence>
<dbReference type="CDD" id="cd00009">
    <property type="entry name" value="AAA"/>
    <property type="match status" value="1"/>
</dbReference>
<accession>A0A1Q8QDA6</accession>
<keyword evidence="3" id="KW-1185">Reference proteome</keyword>
<feature type="domain" description="AAA+ ATPase" evidence="1">
    <location>
        <begin position="43"/>
        <end position="188"/>
    </location>
</feature>